<protein>
    <submittedName>
        <fullName evidence="5">Acyltransferase</fullName>
    </submittedName>
</protein>
<evidence type="ECO:0000256" key="2">
    <source>
        <dbReference type="ARBA" id="ARBA00022679"/>
    </source>
</evidence>
<comment type="pathway">
    <text evidence="1">Lipid metabolism.</text>
</comment>
<dbReference type="AlphaFoldDB" id="A0AA87U503"/>
<gene>
    <name evidence="5" type="ORF">RRH01S_07_02030</name>
</gene>
<dbReference type="GO" id="GO:0003841">
    <property type="term" value="F:1-acylglycerol-3-phosphate O-acyltransferase activity"/>
    <property type="evidence" value="ECO:0007669"/>
    <property type="project" value="TreeGrafter"/>
</dbReference>
<evidence type="ECO:0000256" key="1">
    <source>
        <dbReference type="ARBA" id="ARBA00005189"/>
    </source>
</evidence>
<name>A0AA87U503_RHIRH</name>
<dbReference type="EMBL" id="BAYX01000007">
    <property type="protein sequence ID" value="GAJ94002.1"/>
    <property type="molecule type" value="Genomic_DNA"/>
</dbReference>
<dbReference type="CDD" id="cd07989">
    <property type="entry name" value="LPLAT_AGPAT-like"/>
    <property type="match status" value="1"/>
</dbReference>
<reference evidence="5 6" key="1">
    <citation type="submission" date="2014-05" db="EMBL/GenBank/DDBJ databases">
        <title>Whole genome shotgun sequence of Rhizobium rhizogenes NBRC 13257.</title>
        <authorList>
            <person name="Katano-Makiyama Y."/>
            <person name="Hosoyama A."/>
            <person name="Hashimoto M."/>
            <person name="Hosoyama Y."/>
            <person name="Noguchi M."/>
            <person name="Tsuchikane K."/>
            <person name="Kimura A."/>
            <person name="Ohji S."/>
            <person name="Ichikawa N."/>
            <person name="Yamazoe A."/>
            <person name="Fujita N."/>
        </authorList>
    </citation>
    <scope>NUCLEOTIDE SEQUENCE [LARGE SCALE GENOMIC DNA]</scope>
    <source>
        <strain evidence="5 6">NBRC 13257</strain>
    </source>
</reference>
<dbReference type="Proteomes" id="UP000026941">
    <property type="component" value="Unassembled WGS sequence"/>
</dbReference>
<dbReference type="SUPFAM" id="SSF69593">
    <property type="entry name" value="Glycerol-3-phosphate (1)-acyltransferase"/>
    <property type="match status" value="1"/>
</dbReference>
<evidence type="ECO:0000313" key="6">
    <source>
        <dbReference type="Proteomes" id="UP000026941"/>
    </source>
</evidence>
<evidence type="ECO:0000259" key="4">
    <source>
        <dbReference type="SMART" id="SM00563"/>
    </source>
</evidence>
<dbReference type="InterPro" id="IPR002123">
    <property type="entry name" value="Plipid/glycerol_acylTrfase"/>
</dbReference>
<dbReference type="GO" id="GO:0006654">
    <property type="term" value="P:phosphatidic acid biosynthetic process"/>
    <property type="evidence" value="ECO:0007669"/>
    <property type="project" value="TreeGrafter"/>
</dbReference>
<evidence type="ECO:0000256" key="3">
    <source>
        <dbReference type="ARBA" id="ARBA00023315"/>
    </source>
</evidence>
<proteinExistence type="predicted"/>
<dbReference type="PANTHER" id="PTHR10434">
    <property type="entry name" value="1-ACYL-SN-GLYCEROL-3-PHOSPHATE ACYLTRANSFERASE"/>
    <property type="match status" value="1"/>
</dbReference>
<comment type="caution">
    <text evidence="5">The sequence shown here is derived from an EMBL/GenBank/DDBJ whole genome shotgun (WGS) entry which is preliminary data.</text>
</comment>
<accession>A0AA87U503</accession>
<organism evidence="5 6">
    <name type="scientific">Rhizobium rhizogenes NBRC 13257</name>
    <dbReference type="NCBI Taxonomy" id="1220581"/>
    <lineage>
        <taxon>Bacteria</taxon>
        <taxon>Pseudomonadati</taxon>
        <taxon>Pseudomonadota</taxon>
        <taxon>Alphaproteobacteria</taxon>
        <taxon>Hyphomicrobiales</taxon>
        <taxon>Rhizobiaceae</taxon>
        <taxon>Rhizobium/Agrobacterium group</taxon>
        <taxon>Rhizobium</taxon>
    </lineage>
</organism>
<keyword evidence="2" id="KW-0808">Transferase</keyword>
<sequence length="259" mass="28831">MCRAFLYLLRLWISPRIRLSGPFKHAYLFVMGELQNSIFGDTLGKPVEWLAKPASVAIVLFARAVTAVRAIWPESGVPSGRCVYFANHSSHGDFILIWTVLPPRLRQRTRPVAGAEYWLKSKLNSFIGRDVFNAVLIERDREARTEDPVEQMAAAIDAGSSLILFPEGTRNLTDAPLQPFKSGLYHLAMARPDIDLIPVWINNLNRVMPKGEFVPIPLICTVTFGEALHIGADEEKADFLARTQSALLALSPKQVGHGE</sequence>
<feature type="domain" description="Phospholipid/glycerol acyltransferase" evidence="4">
    <location>
        <begin position="82"/>
        <end position="204"/>
    </location>
</feature>
<dbReference type="SMART" id="SM00563">
    <property type="entry name" value="PlsC"/>
    <property type="match status" value="1"/>
</dbReference>
<keyword evidence="3 5" id="KW-0012">Acyltransferase</keyword>
<dbReference type="Pfam" id="PF01553">
    <property type="entry name" value="Acyltransferase"/>
    <property type="match status" value="1"/>
</dbReference>
<dbReference type="PANTHER" id="PTHR10434:SF11">
    <property type="entry name" value="1-ACYL-SN-GLYCEROL-3-PHOSPHATE ACYLTRANSFERASE"/>
    <property type="match status" value="1"/>
</dbReference>
<evidence type="ECO:0000313" key="5">
    <source>
        <dbReference type="EMBL" id="GAJ94002.1"/>
    </source>
</evidence>